<gene>
    <name evidence="1" type="ordered locus">BMS_3097</name>
</gene>
<name>E1WZG6_HALMS</name>
<dbReference type="PATRIC" id="fig|862908.3.peg.2961"/>
<proteinExistence type="predicted"/>
<dbReference type="HOGENOM" id="CLU_2246210_0_0_7"/>
<evidence type="ECO:0000313" key="1">
    <source>
        <dbReference type="EMBL" id="CBW27855.1"/>
    </source>
</evidence>
<protein>
    <submittedName>
        <fullName evidence="1">Uncharacterized protein</fullName>
    </submittedName>
</protein>
<evidence type="ECO:0000313" key="2">
    <source>
        <dbReference type="Proteomes" id="UP000008963"/>
    </source>
</evidence>
<organism evidence="1 2">
    <name type="scientific">Halobacteriovorax marinus (strain ATCC BAA-682 / DSM 15412 / SJ)</name>
    <name type="common">Bacteriovorax marinus</name>
    <dbReference type="NCBI Taxonomy" id="862908"/>
    <lineage>
        <taxon>Bacteria</taxon>
        <taxon>Pseudomonadati</taxon>
        <taxon>Bdellovibrionota</taxon>
        <taxon>Bacteriovoracia</taxon>
        <taxon>Bacteriovoracales</taxon>
        <taxon>Halobacteriovoraceae</taxon>
        <taxon>Halobacteriovorax</taxon>
    </lineage>
</organism>
<sequence length="104" mass="12275">MMTWKVLITKKCETEYLKLLDEGYISDAENDIIVDIIEAMEEYGPEVFSDYVSYDVKDHDLVRDKKWLKHKSCSFSKTGRLIYRYNEGKIEIAIVQITPDHDYS</sequence>
<accession>E1WZG6</accession>
<dbReference type="AlphaFoldDB" id="E1WZG6"/>
<dbReference type="RefSeq" id="WP_014245625.1">
    <property type="nucleotide sequence ID" value="NC_016620.1"/>
</dbReference>
<dbReference type="Proteomes" id="UP000008963">
    <property type="component" value="Chromosome"/>
</dbReference>
<reference evidence="2" key="1">
    <citation type="journal article" date="2013" name="ISME J.">
        <title>A small predatory core genome in the divergent marine Bacteriovorax marinus SJ and the terrestrial Bdellovibrio bacteriovorus.</title>
        <authorList>
            <person name="Crossman L.C."/>
            <person name="Chen H."/>
            <person name="Cerdeno-Tarraga A.M."/>
            <person name="Brooks K."/>
            <person name="Quail M.A."/>
            <person name="Pineiro S.A."/>
            <person name="Hobley L."/>
            <person name="Sockett R.E."/>
            <person name="Bentley S.D."/>
            <person name="Parkhill J."/>
            <person name="Williams H.N."/>
            <person name="Stine O.C."/>
        </authorList>
    </citation>
    <scope>NUCLEOTIDE SEQUENCE [LARGE SCALE GENOMIC DNA]</scope>
    <source>
        <strain evidence="2">ATCC BAA-682 / DSM 15412 / SJ</strain>
    </source>
</reference>
<dbReference type="STRING" id="862908.BMS_3097"/>
<dbReference type="EMBL" id="FQ312005">
    <property type="protein sequence ID" value="CBW27855.1"/>
    <property type="molecule type" value="Genomic_DNA"/>
</dbReference>
<keyword evidence="2" id="KW-1185">Reference proteome</keyword>
<dbReference type="KEGG" id="bmx:BMS_3097"/>